<feature type="non-terminal residue" evidence="2">
    <location>
        <position position="1"/>
    </location>
</feature>
<feature type="non-terminal residue" evidence="2">
    <location>
        <position position="511"/>
    </location>
</feature>
<feature type="compositionally biased region" description="Basic residues" evidence="1">
    <location>
        <begin position="123"/>
        <end position="137"/>
    </location>
</feature>
<name>A0A4U1F112_MONMO</name>
<accession>A0A4U1F112</accession>
<comment type="caution">
    <text evidence="2">The sequence shown here is derived from an EMBL/GenBank/DDBJ whole genome shotgun (WGS) entry which is preliminary data.</text>
</comment>
<organism evidence="2 3">
    <name type="scientific">Monodon monoceros</name>
    <name type="common">Narwhal</name>
    <name type="synonym">Ceratodon monodon</name>
    <dbReference type="NCBI Taxonomy" id="40151"/>
    <lineage>
        <taxon>Eukaryota</taxon>
        <taxon>Metazoa</taxon>
        <taxon>Chordata</taxon>
        <taxon>Craniata</taxon>
        <taxon>Vertebrata</taxon>
        <taxon>Euteleostomi</taxon>
        <taxon>Mammalia</taxon>
        <taxon>Eutheria</taxon>
        <taxon>Laurasiatheria</taxon>
        <taxon>Artiodactyla</taxon>
        <taxon>Whippomorpha</taxon>
        <taxon>Cetacea</taxon>
        <taxon>Odontoceti</taxon>
        <taxon>Monodontidae</taxon>
        <taxon>Monodon</taxon>
    </lineage>
</organism>
<gene>
    <name evidence="2" type="ORF">EI555_019465</name>
</gene>
<sequence length="511" mass="53218">VVEGPPSSDRAEVWTLGTLVPPPGQGPGPEMAEKVEYGDAQKRAGGSVGRERRQAGWALVDLESLGRATMLREEGARAGPRDARLLPKCTPRVWLERKQNPKPLTQGRLRRDGGEGPTLSPGQRRRLPVPHAGHGRSPKVGPHQARAGPPVAAGLTPKDSRNPGSPVKSQQRQCRVTSHTSPIGSWMLGNARGAASSEEAIKMQAPEEDAKAEETCPVPEHLGNVGGASPCGSGPTGAGARMPTGAHTLSPSPRIPGASATQEEQASCAPWQPPILEEQAGPPVPQNVRAQERPSALQIGASGEGTIVEGPRALGTGAAGLQSQALPATTRSGQWVEATLASQAAIGPGAPPGKEGPVAICPSFTLAGFSPQALHLAQPRKISSRPGTGYSPGPDSQGPEFPGVLHVPQAQRRRHASPACPPKPGWARTALHRPTPLLGAPWPPPGSRAHLRWLPRGGWTITAPWPHSPRGRRQLWPLSQLLPGFQAGPTLPVAAGAQELCPDMSARAGPG</sequence>
<proteinExistence type="predicted"/>
<feature type="compositionally biased region" description="Polar residues" evidence="1">
    <location>
        <begin position="167"/>
        <end position="183"/>
    </location>
</feature>
<protein>
    <submittedName>
        <fullName evidence="2">Uncharacterized protein</fullName>
    </submittedName>
</protein>
<evidence type="ECO:0000256" key="1">
    <source>
        <dbReference type="SAM" id="MobiDB-lite"/>
    </source>
</evidence>
<dbReference type="EMBL" id="RWIC01000510">
    <property type="protein sequence ID" value="TKC42935.1"/>
    <property type="molecule type" value="Genomic_DNA"/>
</dbReference>
<evidence type="ECO:0000313" key="3">
    <source>
        <dbReference type="Proteomes" id="UP000308365"/>
    </source>
</evidence>
<evidence type="ECO:0000313" key="2">
    <source>
        <dbReference type="EMBL" id="TKC42935.1"/>
    </source>
</evidence>
<feature type="region of interest" description="Disordered" evidence="1">
    <location>
        <begin position="377"/>
        <end position="431"/>
    </location>
</feature>
<dbReference type="AlphaFoldDB" id="A0A4U1F112"/>
<feature type="region of interest" description="Disordered" evidence="1">
    <location>
        <begin position="1"/>
        <end position="31"/>
    </location>
</feature>
<feature type="region of interest" description="Disordered" evidence="1">
    <location>
        <begin position="92"/>
        <end position="268"/>
    </location>
</feature>
<dbReference type="Proteomes" id="UP000308365">
    <property type="component" value="Unassembled WGS sequence"/>
</dbReference>
<reference evidence="3" key="1">
    <citation type="journal article" date="2019" name="IScience">
        <title>Narwhal Genome Reveals Long-Term Low Genetic Diversity despite Current Large Abundance Size.</title>
        <authorList>
            <person name="Westbury M.V."/>
            <person name="Petersen B."/>
            <person name="Garde E."/>
            <person name="Heide-Jorgensen M.P."/>
            <person name="Lorenzen E.D."/>
        </authorList>
    </citation>
    <scope>NUCLEOTIDE SEQUENCE [LARGE SCALE GENOMIC DNA]</scope>
</reference>